<dbReference type="Proteomes" id="UP000184089">
    <property type="component" value="Unassembled WGS sequence"/>
</dbReference>
<organism evidence="2 3">
    <name type="scientific">Bittarella massiliensis</name>
    <name type="common">ex Durand et al. 2017</name>
    <dbReference type="NCBI Taxonomy" id="1720313"/>
    <lineage>
        <taxon>Bacteria</taxon>
        <taxon>Bacillati</taxon>
        <taxon>Bacillota</taxon>
        <taxon>Clostridia</taxon>
        <taxon>Eubacteriales</taxon>
        <taxon>Oscillospiraceae</taxon>
        <taxon>Bittarella (ex Durand et al. 2017)</taxon>
    </lineage>
</organism>
<proteinExistence type="predicted"/>
<dbReference type="EMBL" id="WWVX01000002">
    <property type="protein sequence ID" value="MZL69146.1"/>
    <property type="molecule type" value="Genomic_DNA"/>
</dbReference>
<dbReference type="Proteomes" id="UP000474718">
    <property type="component" value="Unassembled WGS sequence"/>
</dbReference>
<dbReference type="EMBL" id="FQVY01000002">
    <property type="protein sequence ID" value="SHG13311.1"/>
    <property type="molecule type" value="Genomic_DNA"/>
</dbReference>
<evidence type="ECO:0000313" key="2">
    <source>
        <dbReference type="EMBL" id="SHG13311.1"/>
    </source>
</evidence>
<gene>
    <name evidence="1" type="ORF">GT747_05100</name>
    <name evidence="2" type="ORF">SAMN05444424_1593</name>
</gene>
<evidence type="ECO:0000313" key="1">
    <source>
        <dbReference type="EMBL" id="MZL69146.1"/>
    </source>
</evidence>
<reference evidence="2" key="1">
    <citation type="submission" date="2016-11" db="EMBL/GenBank/DDBJ databases">
        <authorList>
            <person name="Varghese N."/>
            <person name="Submissions S."/>
        </authorList>
    </citation>
    <scope>NUCLEOTIDE SEQUENCE</scope>
    <source>
        <strain evidence="2">DSM 4029</strain>
    </source>
</reference>
<evidence type="ECO:0008006" key="5">
    <source>
        <dbReference type="Google" id="ProtNLM"/>
    </source>
</evidence>
<name>A0AAQ1MED7_9FIRM</name>
<keyword evidence="4" id="KW-1185">Reference proteome</keyword>
<evidence type="ECO:0000313" key="3">
    <source>
        <dbReference type="Proteomes" id="UP000184089"/>
    </source>
</evidence>
<dbReference type="RefSeq" id="WP_021658069.1">
    <property type="nucleotide sequence ID" value="NZ_FQVY01000002.1"/>
</dbReference>
<reference evidence="3" key="2">
    <citation type="submission" date="2016-11" db="EMBL/GenBank/DDBJ databases">
        <authorList>
            <person name="Jaros S."/>
            <person name="Januszkiewicz K."/>
            <person name="Wedrychowicz H."/>
        </authorList>
    </citation>
    <scope>NUCLEOTIDE SEQUENCE [LARGE SCALE GENOMIC DNA]</scope>
    <source>
        <strain evidence="3">DSM 4029</strain>
    </source>
</reference>
<protein>
    <recommendedName>
        <fullName evidence="5">Phage tail protein</fullName>
    </recommendedName>
</protein>
<sequence length="151" mass="16106">MAMTGVYPVYSNKFKVGVDGRESSDEKMVSIAEMESFSVAIDGSVEEWTPLDSEGWIKRLTTGKGLTISLAGKRCVGDSGNDYVAAVAWKNGRECDSKFQWEFPDGAKLTFDCVINVTTPGGGDSTAVDGLEFDVMSSGKPIYTPAVTPAA</sequence>
<dbReference type="AlphaFoldDB" id="A0AAQ1MED7"/>
<comment type="caution">
    <text evidence="2">The sequence shown here is derived from an EMBL/GenBank/DDBJ whole genome shotgun (WGS) entry which is preliminary data.</text>
</comment>
<reference evidence="1 4" key="3">
    <citation type="journal article" date="2019" name="Nat. Med.">
        <title>A library of human gut bacterial isolates paired with longitudinal multiomics data enables mechanistic microbiome research.</title>
        <authorList>
            <person name="Poyet M."/>
            <person name="Groussin M."/>
            <person name="Gibbons S.M."/>
            <person name="Avila-Pacheco J."/>
            <person name="Jiang X."/>
            <person name="Kearney S.M."/>
            <person name="Perrotta A.R."/>
            <person name="Berdy B."/>
            <person name="Zhao S."/>
            <person name="Lieberman T.D."/>
            <person name="Swanson P.K."/>
            <person name="Smith M."/>
            <person name="Roesemann S."/>
            <person name="Alexander J.E."/>
            <person name="Rich S.A."/>
            <person name="Livny J."/>
            <person name="Vlamakis H."/>
            <person name="Clish C."/>
            <person name="Bullock K."/>
            <person name="Deik A."/>
            <person name="Scott J."/>
            <person name="Pierce K.A."/>
            <person name="Xavier R.J."/>
            <person name="Alm E.J."/>
        </authorList>
    </citation>
    <scope>NUCLEOTIDE SEQUENCE [LARGE SCALE GENOMIC DNA]</scope>
    <source>
        <strain evidence="1 4">BIOML-A2</strain>
    </source>
</reference>
<dbReference type="NCBIfam" id="NF047353">
    <property type="entry name" value="tube_lmo2291"/>
    <property type="match status" value="1"/>
</dbReference>
<evidence type="ECO:0000313" key="4">
    <source>
        <dbReference type="Proteomes" id="UP000474718"/>
    </source>
</evidence>
<accession>A0AAQ1MED7</accession>